<dbReference type="Gramene" id="mRNA:HanXRQr2_Chr05g0208921">
    <property type="protein sequence ID" value="mRNA:HanXRQr2_Chr05g0208921"/>
    <property type="gene ID" value="HanXRQr2_Chr05g0208921"/>
</dbReference>
<evidence type="ECO:0000256" key="3">
    <source>
        <dbReference type="ARBA" id="ARBA00022824"/>
    </source>
</evidence>
<evidence type="ECO:0000313" key="11">
    <source>
        <dbReference type="Proteomes" id="UP000215914"/>
    </source>
</evidence>
<dbReference type="PANTHER" id="PTHR21212:SF5">
    <property type="entry name" value="SEIPIN-1"/>
    <property type="match status" value="1"/>
</dbReference>
<evidence type="ECO:0000256" key="2">
    <source>
        <dbReference type="ARBA" id="ARBA00022692"/>
    </source>
</evidence>
<dbReference type="GO" id="GO:0080155">
    <property type="term" value="P:regulation of double fertilization forming a zygote and endosperm"/>
    <property type="evidence" value="ECO:0007669"/>
    <property type="project" value="EnsemblPlants"/>
</dbReference>
<dbReference type="GO" id="GO:0019915">
    <property type="term" value="P:lipid storage"/>
    <property type="evidence" value="ECO:0000318"/>
    <property type="project" value="GO_Central"/>
</dbReference>
<dbReference type="GO" id="GO:0140042">
    <property type="term" value="P:lipid droplet formation"/>
    <property type="evidence" value="ECO:0007669"/>
    <property type="project" value="EnsemblPlants"/>
</dbReference>
<protein>
    <submittedName>
        <fullName evidence="10">Putative seipin family</fullName>
    </submittedName>
    <submittedName>
        <fullName evidence="9">Seipin family protein</fullName>
    </submittedName>
</protein>
<feature type="transmembrane region" description="Helical" evidence="8">
    <location>
        <begin position="221"/>
        <end position="245"/>
    </location>
</feature>
<dbReference type="OMA" id="RHKEDYR"/>
<proteinExistence type="predicted"/>
<name>A0A251UQ65_HELAN</name>
<dbReference type="EMBL" id="MNCJ02000320">
    <property type="protein sequence ID" value="KAF5805404.1"/>
    <property type="molecule type" value="Genomic_DNA"/>
</dbReference>
<reference evidence="9 11" key="1">
    <citation type="journal article" date="2017" name="Nature">
        <title>The sunflower genome provides insights into oil metabolism, flowering and Asterid evolution.</title>
        <authorList>
            <person name="Badouin H."/>
            <person name="Gouzy J."/>
            <person name="Grassa C.J."/>
            <person name="Murat F."/>
            <person name="Staton S.E."/>
            <person name="Cottret L."/>
            <person name="Lelandais-Briere C."/>
            <person name="Owens G.L."/>
            <person name="Carrere S."/>
            <person name="Mayjonade B."/>
            <person name="Legrand L."/>
            <person name="Gill N."/>
            <person name="Kane N.C."/>
            <person name="Bowers J.E."/>
            <person name="Hubner S."/>
            <person name="Bellec A."/>
            <person name="Berard A."/>
            <person name="Berges H."/>
            <person name="Blanchet N."/>
            <person name="Boniface M.C."/>
            <person name="Brunel D."/>
            <person name="Catrice O."/>
            <person name="Chaidir N."/>
            <person name="Claudel C."/>
            <person name="Donnadieu C."/>
            <person name="Faraut T."/>
            <person name="Fievet G."/>
            <person name="Helmstetter N."/>
            <person name="King M."/>
            <person name="Knapp S.J."/>
            <person name="Lai Z."/>
            <person name="Le Paslier M.C."/>
            <person name="Lippi Y."/>
            <person name="Lorenzon L."/>
            <person name="Mandel J.R."/>
            <person name="Marage G."/>
            <person name="Marchand G."/>
            <person name="Marquand E."/>
            <person name="Bret-Mestries E."/>
            <person name="Morien E."/>
            <person name="Nambeesan S."/>
            <person name="Nguyen T."/>
            <person name="Pegot-Espagnet P."/>
            <person name="Pouilly N."/>
            <person name="Raftis F."/>
            <person name="Sallet E."/>
            <person name="Schiex T."/>
            <person name="Thomas J."/>
            <person name="Vandecasteele C."/>
            <person name="Vares D."/>
            <person name="Vear F."/>
            <person name="Vautrin S."/>
            <person name="Crespi M."/>
            <person name="Mangin B."/>
            <person name="Burke J.M."/>
            <person name="Salse J."/>
            <person name="Munos S."/>
            <person name="Vincourt P."/>
            <person name="Rieseberg L.H."/>
            <person name="Langlade N.B."/>
        </authorList>
    </citation>
    <scope>NUCLEOTIDE SEQUENCE [LARGE SCALE GENOMIC DNA]</scope>
    <source>
        <strain evidence="11">cv. SF193</strain>
        <tissue evidence="9">Leaves</tissue>
    </source>
</reference>
<reference evidence="9" key="3">
    <citation type="submission" date="2020-06" db="EMBL/GenBank/DDBJ databases">
        <title>Helianthus annuus Genome sequencing and assembly Release 2.</title>
        <authorList>
            <person name="Gouzy J."/>
            <person name="Langlade N."/>
            <person name="Munos S."/>
        </authorList>
    </citation>
    <scope>NUCLEOTIDE SEQUENCE</scope>
    <source>
        <tissue evidence="9">Leaves</tissue>
    </source>
</reference>
<evidence type="ECO:0000256" key="4">
    <source>
        <dbReference type="ARBA" id="ARBA00022989"/>
    </source>
</evidence>
<dbReference type="InterPro" id="IPR009617">
    <property type="entry name" value="Seipin"/>
</dbReference>
<dbReference type="Proteomes" id="UP000215914">
    <property type="component" value="Chromosome 5"/>
</dbReference>
<sequence length="337" mass="38046">MNPRKQTDGSGSVLRKSMMGLVGAAYMCLALMTLTLLSAVMGVGLVRFWVEEPVHLKERLYFDYRDAHPKAVLDFGVEEYDKLVKTVPVGHSCNVRLLFVMPESDYNRDIGMFQVVAESLSLNGDVITSSSRPCMLRFRSQPVRLMQTFFMAVPLLLGVTSEIQIVNVPLLKYKERYYHRTQFIRISLVPRAGTPFLPQIYEANLIVSSELPWMKRVVRNWKWTFSVWTSLYIYLMLLLVLICFFRSMLFPAAQTNVSDYQRVAGSDDMGEGPPQVVVGAGGRRTSDVLKQWRQSRGKRKAMVYGEGSDATSMSVTRDDDTGATTAEEVGDSESVCQ</sequence>
<dbReference type="PANTHER" id="PTHR21212">
    <property type="entry name" value="BERNARDINELLI-SEIP CONGENITAL LIPODYSTROPHY 2 HOMOLOG BSCL2 PROTEIN"/>
    <property type="match status" value="1"/>
</dbReference>
<dbReference type="STRING" id="4232.A0A251UQ65"/>
<dbReference type="FunCoup" id="A0A251UQ65">
    <property type="interactions" value="483"/>
</dbReference>
<keyword evidence="6 8" id="KW-0472">Membrane</keyword>
<evidence type="ECO:0000256" key="1">
    <source>
        <dbReference type="ARBA" id="ARBA00004477"/>
    </source>
</evidence>
<evidence type="ECO:0000256" key="6">
    <source>
        <dbReference type="ARBA" id="ARBA00023136"/>
    </source>
</evidence>
<dbReference type="Pfam" id="PF06775">
    <property type="entry name" value="Seipin"/>
    <property type="match status" value="1"/>
</dbReference>
<keyword evidence="3" id="KW-0256">Endoplasmic reticulum</keyword>
<accession>A0A251UQ65</accession>
<dbReference type="GO" id="GO:0009846">
    <property type="term" value="P:pollen germination"/>
    <property type="evidence" value="ECO:0007669"/>
    <property type="project" value="EnsemblPlants"/>
</dbReference>
<evidence type="ECO:0000256" key="7">
    <source>
        <dbReference type="SAM" id="MobiDB-lite"/>
    </source>
</evidence>
<dbReference type="AlphaFoldDB" id="A0A251UQ65"/>
<dbReference type="CDD" id="cd23995">
    <property type="entry name" value="Seipin_BSCL2_like"/>
    <property type="match status" value="1"/>
</dbReference>
<dbReference type="GO" id="GO:0010344">
    <property type="term" value="P:seed oilbody biogenesis"/>
    <property type="evidence" value="ECO:0007669"/>
    <property type="project" value="EnsemblPlants"/>
</dbReference>
<comment type="subcellular location">
    <subcellularLocation>
        <location evidence="1">Endoplasmic reticulum membrane</location>
        <topology evidence="1">Multi-pass membrane protein</topology>
    </subcellularLocation>
</comment>
<evidence type="ECO:0000256" key="5">
    <source>
        <dbReference type="ARBA" id="ARBA00023098"/>
    </source>
</evidence>
<feature type="region of interest" description="Disordered" evidence="7">
    <location>
        <begin position="296"/>
        <end position="337"/>
    </location>
</feature>
<dbReference type="GO" id="GO:0034389">
    <property type="term" value="P:lipid droplet organization"/>
    <property type="evidence" value="ECO:0000318"/>
    <property type="project" value="GO_Central"/>
</dbReference>
<evidence type="ECO:0000256" key="8">
    <source>
        <dbReference type="SAM" id="Phobius"/>
    </source>
</evidence>
<dbReference type="InParanoid" id="A0A251UQ65"/>
<evidence type="ECO:0000313" key="9">
    <source>
        <dbReference type="EMBL" id="KAF5805404.1"/>
    </source>
</evidence>
<reference evidence="10" key="2">
    <citation type="submission" date="2017-02" db="EMBL/GenBank/DDBJ databases">
        <title>Sunflower complete genome.</title>
        <authorList>
            <person name="Langlade N."/>
            <person name="Munos S."/>
        </authorList>
    </citation>
    <scope>NUCLEOTIDE SEQUENCE [LARGE SCALE GENOMIC DNA]</scope>
    <source>
        <tissue evidence="10">Leaves</tissue>
    </source>
</reference>
<dbReference type="GO" id="GO:0010162">
    <property type="term" value="P:seed dormancy process"/>
    <property type="evidence" value="ECO:0007669"/>
    <property type="project" value="EnsemblPlants"/>
</dbReference>
<feature type="transmembrane region" description="Helical" evidence="8">
    <location>
        <begin position="149"/>
        <end position="171"/>
    </location>
</feature>
<keyword evidence="2 8" id="KW-0812">Transmembrane</keyword>
<feature type="transmembrane region" description="Helical" evidence="8">
    <location>
        <begin position="21"/>
        <end position="50"/>
    </location>
</feature>
<dbReference type="GO" id="GO:0006629">
    <property type="term" value="P:lipid metabolic process"/>
    <property type="evidence" value="ECO:0007669"/>
    <property type="project" value="UniProtKB-KW"/>
</dbReference>
<gene>
    <name evidence="10" type="ORF">HannXRQ_Chr05g0141781</name>
    <name evidence="9" type="ORF">HanXRQr2_Chr05g0208921</name>
</gene>
<dbReference type="OrthoDB" id="3990054at2759"/>
<dbReference type="EMBL" id="CM007894">
    <property type="protein sequence ID" value="OTG24902.1"/>
    <property type="molecule type" value="Genomic_DNA"/>
</dbReference>
<dbReference type="GO" id="GO:0005789">
    <property type="term" value="C:endoplasmic reticulum membrane"/>
    <property type="evidence" value="ECO:0000318"/>
    <property type="project" value="GO_Central"/>
</dbReference>
<keyword evidence="4 8" id="KW-1133">Transmembrane helix</keyword>
<evidence type="ECO:0000313" key="10">
    <source>
        <dbReference type="EMBL" id="OTG24902.1"/>
    </source>
</evidence>
<keyword evidence="5" id="KW-0443">Lipid metabolism</keyword>
<keyword evidence="11" id="KW-1185">Reference proteome</keyword>
<organism evidence="10 11">
    <name type="scientific">Helianthus annuus</name>
    <name type="common">Common sunflower</name>
    <dbReference type="NCBI Taxonomy" id="4232"/>
    <lineage>
        <taxon>Eukaryota</taxon>
        <taxon>Viridiplantae</taxon>
        <taxon>Streptophyta</taxon>
        <taxon>Embryophyta</taxon>
        <taxon>Tracheophyta</taxon>
        <taxon>Spermatophyta</taxon>
        <taxon>Magnoliopsida</taxon>
        <taxon>eudicotyledons</taxon>
        <taxon>Gunneridae</taxon>
        <taxon>Pentapetalae</taxon>
        <taxon>asterids</taxon>
        <taxon>campanulids</taxon>
        <taxon>Asterales</taxon>
        <taxon>Asteraceae</taxon>
        <taxon>Asteroideae</taxon>
        <taxon>Heliantheae alliance</taxon>
        <taxon>Heliantheae</taxon>
        <taxon>Helianthus</taxon>
    </lineage>
</organism>